<reference evidence="2" key="1">
    <citation type="submission" date="2017-05" db="UniProtKB">
        <authorList>
            <consortium name="EnsemblMetazoa"/>
        </authorList>
    </citation>
    <scope>IDENTIFICATION</scope>
</reference>
<dbReference type="EnsemblMetazoa" id="Aqu2.1.34959_001">
    <property type="protein sequence ID" value="Aqu2.1.34959_001"/>
    <property type="gene ID" value="Aqu2.1.34959"/>
</dbReference>
<dbReference type="InParanoid" id="A0A1X7V550"/>
<sequence>MLESLETEKIELACVDVVDESGSTAKFDKKQGKKLEKLKNQLSKTACLKTVLSLAVGCRVMLRHNIDVTVGLVNGSIGTIMGIHATHTAIIDLLTDVFGDSMAYVALSHVRTLMDNIYYHLIISLLKLVVPALRKLTASEVNFGMTNLYLRKVKERRERFK</sequence>
<name>A0A1X7V550_AMPQE</name>
<dbReference type="PANTHER" id="PTHR47642:SF8">
    <property type="entry name" value="ATP-DEPENDENT DNA HELICASE"/>
    <property type="match status" value="1"/>
</dbReference>
<feature type="domain" description="DNA helicase Pif1-like 2B" evidence="1">
    <location>
        <begin position="38"/>
        <end position="82"/>
    </location>
</feature>
<accession>A0A1X7V550</accession>
<dbReference type="InterPro" id="IPR049163">
    <property type="entry name" value="Pif1-like_2B_dom"/>
</dbReference>
<evidence type="ECO:0000259" key="1">
    <source>
        <dbReference type="Pfam" id="PF21530"/>
    </source>
</evidence>
<dbReference type="Pfam" id="PF21530">
    <property type="entry name" value="Pif1_2B_dom"/>
    <property type="match status" value="1"/>
</dbReference>
<dbReference type="InterPro" id="IPR051055">
    <property type="entry name" value="PIF1_helicase"/>
</dbReference>
<protein>
    <recommendedName>
        <fullName evidence="1">DNA helicase Pif1-like 2B domain-containing protein</fullName>
    </recommendedName>
</protein>
<organism evidence="2">
    <name type="scientific">Amphimedon queenslandica</name>
    <name type="common">Sponge</name>
    <dbReference type="NCBI Taxonomy" id="400682"/>
    <lineage>
        <taxon>Eukaryota</taxon>
        <taxon>Metazoa</taxon>
        <taxon>Porifera</taxon>
        <taxon>Demospongiae</taxon>
        <taxon>Heteroscleromorpha</taxon>
        <taxon>Haplosclerida</taxon>
        <taxon>Niphatidae</taxon>
        <taxon>Amphimedon</taxon>
    </lineage>
</organism>
<evidence type="ECO:0000313" key="2">
    <source>
        <dbReference type="EnsemblMetazoa" id="Aqu2.1.34959_001"/>
    </source>
</evidence>
<proteinExistence type="predicted"/>
<dbReference type="AlphaFoldDB" id="A0A1X7V550"/>
<dbReference type="PANTHER" id="PTHR47642">
    <property type="entry name" value="ATP-DEPENDENT DNA HELICASE"/>
    <property type="match status" value="1"/>
</dbReference>